<organism evidence="1 2">
    <name type="scientific">Pochonia chlamydosporia 170</name>
    <dbReference type="NCBI Taxonomy" id="1380566"/>
    <lineage>
        <taxon>Eukaryota</taxon>
        <taxon>Fungi</taxon>
        <taxon>Dikarya</taxon>
        <taxon>Ascomycota</taxon>
        <taxon>Pezizomycotina</taxon>
        <taxon>Sordariomycetes</taxon>
        <taxon>Hypocreomycetidae</taxon>
        <taxon>Hypocreales</taxon>
        <taxon>Clavicipitaceae</taxon>
        <taxon>Pochonia</taxon>
    </lineage>
</organism>
<protein>
    <submittedName>
        <fullName evidence="1">Uncharacterized protein</fullName>
    </submittedName>
</protein>
<dbReference type="PROSITE" id="PS51257">
    <property type="entry name" value="PROKAR_LIPOPROTEIN"/>
    <property type="match status" value="1"/>
</dbReference>
<gene>
    <name evidence="1" type="ORF">VFPPC_18162</name>
</gene>
<sequence>MVNRTLLNAGFMNQTGPGLISCQSKLKYHLTCNSSSSSYMAVCKGKSNPAISETGASTTQTKIIRQRLGLY</sequence>
<keyword evidence="2" id="KW-1185">Reference proteome</keyword>
<dbReference type="GeneID" id="33937020"/>
<proteinExistence type="predicted"/>
<comment type="caution">
    <text evidence="1">The sequence shown here is derived from an EMBL/GenBank/DDBJ whole genome shotgun (WGS) entry which is preliminary data.</text>
</comment>
<dbReference type="AlphaFoldDB" id="A0A219AU04"/>
<evidence type="ECO:0000313" key="1">
    <source>
        <dbReference type="EMBL" id="OWT43635.1"/>
    </source>
</evidence>
<dbReference type="RefSeq" id="XP_022286038.1">
    <property type="nucleotide sequence ID" value="XM_022429815.1"/>
</dbReference>
<evidence type="ECO:0000313" key="2">
    <source>
        <dbReference type="Proteomes" id="UP000078397"/>
    </source>
</evidence>
<dbReference type="Proteomes" id="UP000078397">
    <property type="component" value="Unassembled WGS sequence"/>
</dbReference>
<name>A0A219AU04_METCM</name>
<dbReference type="EMBL" id="LSBJ02000001">
    <property type="protein sequence ID" value="OWT43635.1"/>
    <property type="molecule type" value="Genomic_DNA"/>
</dbReference>
<accession>A0A219AU04</accession>
<reference evidence="1 2" key="1">
    <citation type="journal article" date="2016" name="PLoS Pathog.">
        <title>Biosynthesis of antibiotic leucinostatins in bio-control fungus Purpureocillium lilacinum and their inhibition on phytophthora revealed by genome mining.</title>
        <authorList>
            <person name="Wang G."/>
            <person name="Liu Z."/>
            <person name="Lin R."/>
            <person name="Li E."/>
            <person name="Mao Z."/>
            <person name="Ling J."/>
            <person name="Yang Y."/>
            <person name="Yin W.B."/>
            <person name="Xie B."/>
        </authorList>
    </citation>
    <scope>NUCLEOTIDE SEQUENCE [LARGE SCALE GENOMIC DNA]</scope>
    <source>
        <strain evidence="1">170</strain>
    </source>
</reference>
<dbReference type="KEGG" id="pchm:VFPPC_18162"/>